<organism evidence="1 2">
    <name type="scientific">Basidiobolus ranarum</name>
    <dbReference type="NCBI Taxonomy" id="34480"/>
    <lineage>
        <taxon>Eukaryota</taxon>
        <taxon>Fungi</taxon>
        <taxon>Fungi incertae sedis</taxon>
        <taxon>Zoopagomycota</taxon>
        <taxon>Entomophthoromycotina</taxon>
        <taxon>Basidiobolomycetes</taxon>
        <taxon>Basidiobolales</taxon>
        <taxon>Basidiobolaceae</taxon>
        <taxon>Basidiobolus</taxon>
    </lineage>
</organism>
<proteinExistence type="predicted"/>
<protein>
    <submittedName>
        <fullName evidence="1">Uncharacterized protein</fullName>
    </submittedName>
</protein>
<name>A0ABR2WKY2_9FUNG</name>
<gene>
    <name evidence="1" type="ORF">K7432_012312</name>
</gene>
<dbReference type="EMBL" id="JASJQH010001056">
    <property type="protein sequence ID" value="KAK9762189.1"/>
    <property type="molecule type" value="Genomic_DNA"/>
</dbReference>
<evidence type="ECO:0000313" key="2">
    <source>
        <dbReference type="Proteomes" id="UP001479436"/>
    </source>
</evidence>
<evidence type="ECO:0000313" key="1">
    <source>
        <dbReference type="EMBL" id="KAK9762189.1"/>
    </source>
</evidence>
<reference evidence="1 2" key="1">
    <citation type="submission" date="2023-04" db="EMBL/GenBank/DDBJ databases">
        <title>Genome of Basidiobolus ranarum AG-B5.</title>
        <authorList>
            <person name="Stajich J.E."/>
            <person name="Carter-House D."/>
            <person name="Gryganskyi A."/>
        </authorList>
    </citation>
    <scope>NUCLEOTIDE SEQUENCE [LARGE SCALE GENOMIC DNA]</scope>
    <source>
        <strain evidence="1 2">AG-B5</strain>
    </source>
</reference>
<sequence>MQDERAMQQNQSDFLFVIIHELIHGLGISSSWMDYIHDTAQALTPNVLVSATTELYIFGGFVENMFDKFLVEYPSLRPLTETVDLLDRFASGPGTIFGSEGEFNRTFYYSPQYRLASRMLNLATTPRTLAFLPQNATSNEPIILETSLNPYIPGSSISHFDFRTFTNSPDFLMRFMEDRGVSLEEDVVRGGSYLGGPIGPQLISILETLGYVINPDPRPLSEFFSPVPPNSNDERVVYPALWIPSFVMVSFLVCTSLLV</sequence>
<accession>A0ABR2WKY2</accession>
<keyword evidence="2" id="KW-1185">Reference proteome</keyword>
<comment type="caution">
    <text evidence="1">The sequence shown here is derived from an EMBL/GenBank/DDBJ whole genome shotgun (WGS) entry which is preliminary data.</text>
</comment>
<dbReference type="Proteomes" id="UP001479436">
    <property type="component" value="Unassembled WGS sequence"/>
</dbReference>